<protein>
    <submittedName>
        <fullName evidence="1">Uncharacterized protein</fullName>
    </submittedName>
</protein>
<comment type="caution">
    <text evidence="1">The sequence shown here is derived from an EMBL/GenBank/DDBJ whole genome shotgun (WGS) entry which is preliminary data.</text>
</comment>
<accession>A0ABR4DW38</accession>
<evidence type="ECO:0000313" key="2">
    <source>
        <dbReference type="Proteomes" id="UP001600888"/>
    </source>
</evidence>
<sequence>MKELYCLCAVGSPYLDYLPLLFSEPQAGSKLPSLFHPRSQGCSCLDALEHVIFSFQESLGGWDIVLTCSERASHGAMSSSPASFHVLS</sequence>
<dbReference type="EMBL" id="JBAWTH010000165">
    <property type="protein sequence ID" value="KAL2274176.1"/>
    <property type="molecule type" value="Genomic_DNA"/>
</dbReference>
<reference evidence="1 2" key="1">
    <citation type="submission" date="2024-03" db="EMBL/GenBank/DDBJ databases">
        <title>A high-quality draft genome sequence of Diaporthe vaccinii, a causative agent of upright dieback and viscid rot disease in cranberry plants.</title>
        <authorList>
            <person name="Sarrasin M."/>
            <person name="Lang B.F."/>
            <person name="Burger G."/>
        </authorList>
    </citation>
    <scope>NUCLEOTIDE SEQUENCE [LARGE SCALE GENOMIC DNA]</scope>
    <source>
        <strain evidence="1 2">IS7</strain>
    </source>
</reference>
<name>A0ABR4DW38_9PEZI</name>
<proteinExistence type="predicted"/>
<dbReference type="Proteomes" id="UP001600888">
    <property type="component" value="Unassembled WGS sequence"/>
</dbReference>
<organism evidence="1 2">
    <name type="scientific">Diaporthe vaccinii</name>
    <dbReference type="NCBI Taxonomy" id="105482"/>
    <lineage>
        <taxon>Eukaryota</taxon>
        <taxon>Fungi</taxon>
        <taxon>Dikarya</taxon>
        <taxon>Ascomycota</taxon>
        <taxon>Pezizomycotina</taxon>
        <taxon>Sordariomycetes</taxon>
        <taxon>Sordariomycetidae</taxon>
        <taxon>Diaporthales</taxon>
        <taxon>Diaporthaceae</taxon>
        <taxon>Diaporthe</taxon>
        <taxon>Diaporthe eres species complex</taxon>
    </lineage>
</organism>
<gene>
    <name evidence="1" type="ORF">FJTKL_03637</name>
</gene>
<keyword evidence="2" id="KW-1185">Reference proteome</keyword>
<evidence type="ECO:0000313" key="1">
    <source>
        <dbReference type="EMBL" id="KAL2274176.1"/>
    </source>
</evidence>